<dbReference type="PANTHER" id="PTHR32089">
    <property type="entry name" value="METHYL-ACCEPTING CHEMOTAXIS PROTEIN MCPB"/>
    <property type="match status" value="1"/>
</dbReference>
<comment type="subcellular location">
    <subcellularLocation>
        <location evidence="1">Cell inner membrane</location>
        <topology evidence="1">Multi-pass membrane protein</topology>
    </subcellularLocation>
</comment>
<dbReference type="PROSITE" id="PS50111">
    <property type="entry name" value="CHEMOTAXIS_TRANSDUC_2"/>
    <property type="match status" value="1"/>
</dbReference>
<evidence type="ECO:0000259" key="9">
    <source>
        <dbReference type="PROSITE" id="PS50885"/>
    </source>
</evidence>
<dbReference type="OrthoDB" id="5349256at2"/>
<feature type="domain" description="Methyl-accepting transducer" evidence="7">
    <location>
        <begin position="412"/>
        <end position="634"/>
    </location>
</feature>
<dbReference type="PANTHER" id="PTHR32089:SF112">
    <property type="entry name" value="LYSOZYME-LIKE PROTEIN-RELATED"/>
    <property type="match status" value="1"/>
</dbReference>
<dbReference type="InterPro" id="IPR003660">
    <property type="entry name" value="HAMP_dom"/>
</dbReference>
<feature type="domain" description="HAMP" evidence="9">
    <location>
        <begin position="319"/>
        <end position="372"/>
    </location>
</feature>
<reference evidence="11" key="1">
    <citation type="submission" date="2015-07" db="EMBL/GenBank/DDBJ databases">
        <authorList>
            <person name="Rodrigo-Torres Lidia"/>
            <person name="Arahal R.David."/>
        </authorList>
    </citation>
    <scope>NUCLEOTIDE SEQUENCE [LARGE SCALE GENOMIC DNA]</scope>
    <source>
        <strain evidence="11">CECT 5096</strain>
    </source>
</reference>
<dbReference type="GO" id="GO:0007165">
    <property type="term" value="P:signal transduction"/>
    <property type="evidence" value="ECO:0007669"/>
    <property type="project" value="UniProtKB-KW"/>
</dbReference>
<dbReference type="SUPFAM" id="SSF58104">
    <property type="entry name" value="Methyl-accepting chemotaxis protein (MCP) signaling domain"/>
    <property type="match status" value="1"/>
</dbReference>
<dbReference type="Pfam" id="PF00015">
    <property type="entry name" value="MCPsignal"/>
    <property type="match status" value="1"/>
</dbReference>
<feature type="domain" description="T-SNARE coiled-coil homology" evidence="8">
    <location>
        <begin position="564"/>
        <end position="626"/>
    </location>
</feature>
<dbReference type="Gene3D" id="1.10.287.950">
    <property type="entry name" value="Methyl-accepting chemotaxis protein"/>
    <property type="match status" value="1"/>
</dbReference>
<evidence type="ECO:0000256" key="3">
    <source>
        <dbReference type="ARBA" id="ARBA00023224"/>
    </source>
</evidence>
<dbReference type="InterPro" id="IPR032255">
    <property type="entry name" value="HBM"/>
</dbReference>
<dbReference type="EMBL" id="CXWC01000002">
    <property type="protein sequence ID" value="CTQ65566.1"/>
    <property type="molecule type" value="Genomic_DNA"/>
</dbReference>
<dbReference type="InterPro" id="IPR004089">
    <property type="entry name" value="MCPsignal_dom"/>
</dbReference>
<protein>
    <submittedName>
        <fullName evidence="10">Serine chemoreceptor protein</fullName>
    </submittedName>
</protein>
<evidence type="ECO:0000256" key="6">
    <source>
        <dbReference type="SAM" id="Phobius"/>
    </source>
</evidence>
<keyword evidence="11" id="KW-1185">Reference proteome</keyword>
<organism evidence="10 11">
    <name type="scientific">Roseibium album</name>
    <dbReference type="NCBI Taxonomy" id="311410"/>
    <lineage>
        <taxon>Bacteria</taxon>
        <taxon>Pseudomonadati</taxon>
        <taxon>Pseudomonadota</taxon>
        <taxon>Alphaproteobacteria</taxon>
        <taxon>Hyphomicrobiales</taxon>
        <taxon>Stappiaceae</taxon>
        <taxon>Roseibium</taxon>
    </lineage>
</organism>
<keyword evidence="6" id="KW-0812">Transmembrane</keyword>
<evidence type="ECO:0000313" key="10">
    <source>
        <dbReference type="EMBL" id="CTQ65566.1"/>
    </source>
</evidence>
<dbReference type="InterPro" id="IPR000727">
    <property type="entry name" value="T_SNARE_dom"/>
</dbReference>
<keyword evidence="6" id="KW-1133">Transmembrane helix</keyword>
<dbReference type="STRING" id="311410.LA5095_01917"/>
<keyword evidence="3 5" id="KW-0807">Transducer</keyword>
<dbReference type="GO" id="GO:0005886">
    <property type="term" value="C:plasma membrane"/>
    <property type="evidence" value="ECO:0007669"/>
    <property type="project" value="UniProtKB-SubCell"/>
</dbReference>
<keyword evidence="6" id="KW-0472">Membrane</keyword>
<dbReference type="Pfam" id="PF00672">
    <property type="entry name" value="HAMP"/>
    <property type="match status" value="1"/>
</dbReference>
<dbReference type="GO" id="GO:0004888">
    <property type="term" value="F:transmembrane signaling receptor activity"/>
    <property type="evidence" value="ECO:0007669"/>
    <property type="project" value="InterPro"/>
</dbReference>
<dbReference type="SMART" id="SM00283">
    <property type="entry name" value="MA"/>
    <property type="match status" value="1"/>
</dbReference>
<evidence type="ECO:0000259" key="8">
    <source>
        <dbReference type="PROSITE" id="PS50192"/>
    </source>
</evidence>
<dbReference type="SMART" id="SM01358">
    <property type="entry name" value="HBM"/>
    <property type="match status" value="1"/>
</dbReference>
<dbReference type="AlphaFoldDB" id="A0A0M6Z5P0"/>
<dbReference type="Proteomes" id="UP000049983">
    <property type="component" value="Unassembled WGS sequence"/>
</dbReference>
<sequence length="668" mass="71085">MPFVSQSPFWILSKLSVKVRILALSLFTIAGLLAVGGVYFWSQNELNTAFSRMGESSRLTEEVASLSQMASGLQVVEKQYLGSPSSESYQSFLATLQSATILLTKIQENPSAGTYQTEISDVRGTLAGANEAFETLDALQQRIGYDNRQGYLAVLNEKTGAVKNRLQEEMKFGGGPDFEKLARAILAVQLAEKEYTLNNTTDAVDVFDAQFAAFEKLLKKVYISDSIKKELADNMTAYKATFDEYKVTSADKLESVALLESLFELVPPRIASLNEAAAGIQTEASGQLDTARTIALFAIGGTILLLLVLLPALAFGIGQSISGPLGRLHAAMEALAGGQTELDLPELPGNTELASMTRTVRVFQENAIERVELAAAKDQENHLREERVARLDNLISGFESTVSDALDKLDRANGELGQTSQSMEQAADDVANQSDEAAVAVRNAAENVTSAAHSAEELAASISEIADQANQSTEVAHKAVKSASTTVETMQELSGAADRIGEVMGLIRDIANQTNLLALNATIEAARAGEAGKGFAVVAAEVKQLADQTSRATEDIATQIEAIQGSSSQAVDAIEDVSKIISDMEGLASAVAAAVQQQDEAVQAISENVSNASNRSEEGVSRMEAVGSAAELARSNGTEVEQLAESLNNQGTLIRQEVADFLTGVREA</sequence>
<dbReference type="PRINTS" id="PR00260">
    <property type="entry name" value="CHEMTRNSDUCR"/>
</dbReference>
<evidence type="ECO:0000256" key="1">
    <source>
        <dbReference type="ARBA" id="ARBA00004429"/>
    </source>
</evidence>
<proteinExistence type="inferred from homology"/>
<dbReference type="PROSITE" id="PS50885">
    <property type="entry name" value="HAMP"/>
    <property type="match status" value="1"/>
</dbReference>
<accession>A0A0M6Z5P0</accession>
<comment type="similarity">
    <text evidence="4">Belongs to the methyl-accepting chemotaxis (MCP) protein family.</text>
</comment>
<evidence type="ECO:0000256" key="4">
    <source>
        <dbReference type="ARBA" id="ARBA00029447"/>
    </source>
</evidence>
<feature type="transmembrane region" description="Helical" evidence="6">
    <location>
        <begin position="294"/>
        <end position="317"/>
    </location>
</feature>
<dbReference type="InterPro" id="IPR004090">
    <property type="entry name" value="Chemotax_Me-accpt_rcpt"/>
</dbReference>
<name>A0A0M6Z5P0_9HYPH</name>
<dbReference type="SMART" id="SM00304">
    <property type="entry name" value="HAMP"/>
    <property type="match status" value="1"/>
</dbReference>
<evidence type="ECO:0000259" key="7">
    <source>
        <dbReference type="PROSITE" id="PS50111"/>
    </source>
</evidence>
<keyword evidence="2" id="KW-1003">Cell membrane</keyword>
<gene>
    <name evidence="10" type="primary">tsr</name>
    <name evidence="10" type="ORF">LA5096_00773</name>
</gene>
<dbReference type="Gene3D" id="6.10.340.10">
    <property type="match status" value="1"/>
</dbReference>
<evidence type="ECO:0000256" key="2">
    <source>
        <dbReference type="ARBA" id="ARBA00022519"/>
    </source>
</evidence>
<dbReference type="GO" id="GO:0006935">
    <property type="term" value="P:chemotaxis"/>
    <property type="evidence" value="ECO:0007669"/>
    <property type="project" value="InterPro"/>
</dbReference>
<keyword evidence="2" id="KW-0997">Cell inner membrane</keyword>
<evidence type="ECO:0000313" key="11">
    <source>
        <dbReference type="Proteomes" id="UP000049983"/>
    </source>
</evidence>
<dbReference type="PROSITE" id="PS50192">
    <property type="entry name" value="T_SNARE"/>
    <property type="match status" value="1"/>
</dbReference>
<keyword evidence="10" id="KW-0675">Receptor</keyword>
<evidence type="ECO:0000256" key="5">
    <source>
        <dbReference type="PROSITE-ProRule" id="PRU00284"/>
    </source>
</evidence>
<feature type="transmembrane region" description="Helical" evidence="6">
    <location>
        <begin position="21"/>
        <end position="41"/>
    </location>
</feature>